<protein>
    <submittedName>
        <fullName evidence="1">Uncharacterized protein</fullName>
    </submittedName>
</protein>
<proteinExistence type="predicted"/>
<keyword evidence="2" id="KW-1185">Reference proteome</keyword>
<dbReference type="PANTHER" id="PTHR48017">
    <property type="entry name" value="OS05G0424000 PROTEIN-RELATED"/>
    <property type="match status" value="1"/>
</dbReference>
<sequence>MGHEVGEDYQSPLLASSSTIQGSAEPVKRTGTLWTAVAHIITGVIGAGVLSLAWSMAQLGWIAGPICMLAFAFVTTVSNYLLCDCYMFPHPDFGPNRTKSYMDAVRVYLGERQHKVCGLIAQESLYGTTVAYVITSATTHKLFYRNLSLSLKYLSTMVRRSLEIANGVCDNDGHPARTGTVWTCVAHIITAVIGSGVLSLAWSTSQLGWIGGPAALIIFAIITYISSSLLSDCYRSDDGTRNKFYKDAVRLYLGRNRSWICVFLQNLSLYGFDVAYVITTSTCLRAILKSNCYHKEGHSAPCSYGYTIFMLIFGAVQIVLSQIPNFHDMAWLSVVAAVMSFTYSFIGLGLGFAQVKENGTVMGSLTGVPAANLADKLWLIFQFLGDIAFAYPYSIILLEIQDTLKSPPAENKTMKKASVIAILVTTFFYLCCGCAGYAAFGNNTPGNLLTGFGFYEPYWLIDLANACIVAHLLGGYQIFAQPVFAFVEGWFTNKYPTNGFVNDSYTVKLPCLPSVRLNPFRLCFRTAYVVSTTVVAMIFPYFNQVLGVLGALNFWPLAIYFPVEMYFIQKKIQPWTGQWVALRIFSFLCFLVTVVGLVGSIQGLVSAKLG</sequence>
<dbReference type="InterPro" id="IPR013057">
    <property type="entry name" value="AA_transpt_TM"/>
</dbReference>
<dbReference type="Pfam" id="PF01490">
    <property type="entry name" value="Aa_trans"/>
    <property type="match status" value="2"/>
</dbReference>
<reference evidence="1 2" key="1">
    <citation type="journal article" date="2024" name="G3 (Bethesda)">
        <title>Genome assembly of Hibiscus sabdariffa L. provides insights into metabolisms of medicinal natural products.</title>
        <authorList>
            <person name="Kim T."/>
        </authorList>
    </citation>
    <scope>NUCLEOTIDE SEQUENCE [LARGE SCALE GENOMIC DNA]</scope>
    <source>
        <strain evidence="1">TK-2024</strain>
        <tissue evidence="1">Old leaves</tissue>
    </source>
</reference>
<dbReference type="EMBL" id="JBBPBN010001001">
    <property type="protein sequence ID" value="KAK8480654.1"/>
    <property type="molecule type" value="Genomic_DNA"/>
</dbReference>
<gene>
    <name evidence="1" type="ORF">V6N11_012047</name>
</gene>
<comment type="caution">
    <text evidence="1">The sequence shown here is derived from an EMBL/GenBank/DDBJ whole genome shotgun (WGS) entry which is preliminary data.</text>
</comment>
<organism evidence="1 2">
    <name type="scientific">Hibiscus sabdariffa</name>
    <name type="common">roselle</name>
    <dbReference type="NCBI Taxonomy" id="183260"/>
    <lineage>
        <taxon>Eukaryota</taxon>
        <taxon>Viridiplantae</taxon>
        <taxon>Streptophyta</taxon>
        <taxon>Embryophyta</taxon>
        <taxon>Tracheophyta</taxon>
        <taxon>Spermatophyta</taxon>
        <taxon>Magnoliopsida</taxon>
        <taxon>eudicotyledons</taxon>
        <taxon>Gunneridae</taxon>
        <taxon>Pentapetalae</taxon>
        <taxon>rosids</taxon>
        <taxon>malvids</taxon>
        <taxon>Malvales</taxon>
        <taxon>Malvaceae</taxon>
        <taxon>Malvoideae</taxon>
        <taxon>Hibiscus</taxon>
    </lineage>
</organism>
<name>A0ABR1ZJ99_9ROSI</name>
<dbReference type="Proteomes" id="UP001396334">
    <property type="component" value="Unassembled WGS sequence"/>
</dbReference>
<evidence type="ECO:0000313" key="1">
    <source>
        <dbReference type="EMBL" id="KAK8480654.1"/>
    </source>
</evidence>
<accession>A0ABR1ZJ99</accession>
<evidence type="ECO:0000313" key="2">
    <source>
        <dbReference type="Proteomes" id="UP001396334"/>
    </source>
</evidence>